<reference evidence="2 3" key="1">
    <citation type="journal article" date="2013" name="Genome Biol.">
        <title>Comparative genomics of the core and accessory genomes of 48 Sinorhizobium strains comprising five genospecies.</title>
        <authorList>
            <person name="Sugawara M."/>
            <person name="Epstein B."/>
            <person name="Badgley B.D."/>
            <person name="Unno T."/>
            <person name="Xu L."/>
            <person name="Reese J."/>
            <person name="Gyaneshwar P."/>
            <person name="Denny R."/>
            <person name="Mudge J."/>
            <person name="Bharti A.K."/>
            <person name="Farmer A.D."/>
            <person name="May G.D."/>
            <person name="Woodward J.E."/>
            <person name="Medigue C."/>
            <person name="Vallenet D."/>
            <person name="Lajus A."/>
            <person name="Rouy Z."/>
            <person name="Martinez-Vaz B."/>
            <person name="Tiffin P."/>
            <person name="Young N.D."/>
            <person name="Sadowsky M.J."/>
        </authorList>
    </citation>
    <scope>NUCLEOTIDE SEQUENCE [LARGE SCALE GENOMIC DNA]</scope>
    <source>
        <strain evidence="2 3">N6B1</strain>
    </source>
</reference>
<evidence type="ECO:0000313" key="2">
    <source>
        <dbReference type="EMBL" id="MQW38288.1"/>
    </source>
</evidence>
<dbReference type="Proteomes" id="UP000429484">
    <property type="component" value="Unassembled WGS sequence"/>
</dbReference>
<dbReference type="Pfam" id="PF00085">
    <property type="entry name" value="Thioredoxin"/>
    <property type="match status" value="1"/>
</dbReference>
<dbReference type="CDD" id="cd02947">
    <property type="entry name" value="TRX_family"/>
    <property type="match status" value="1"/>
</dbReference>
<organism evidence="2 3">
    <name type="scientific">Rhizobium meliloti</name>
    <name type="common">Ensifer meliloti</name>
    <name type="synonym">Sinorhizobium meliloti</name>
    <dbReference type="NCBI Taxonomy" id="382"/>
    <lineage>
        <taxon>Bacteria</taxon>
        <taxon>Pseudomonadati</taxon>
        <taxon>Pseudomonadota</taxon>
        <taxon>Alphaproteobacteria</taxon>
        <taxon>Hyphomicrobiales</taxon>
        <taxon>Rhizobiaceae</taxon>
        <taxon>Sinorhizobium/Ensifer group</taxon>
        <taxon>Sinorhizobium</taxon>
    </lineage>
</organism>
<evidence type="ECO:0000259" key="1">
    <source>
        <dbReference type="Pfam" id="PF00085"/>
    </source>
</evidence>
<dbReference type="EMBL" id="WISR01000296">
    <property type="protein sequence ID" value="MQW38288.1"/>
    <property type="molecule type" value="Genomic_DNA"/>
</dbReference>
<dbReference type="InterPro" id="IPR013766">
    <property type="entry name" value="Thioredoxin_domain"/>
</dbReference>
<evidence type="ECO:0000313" key="3">
    <source>
        <dbReference type="Proteomes" id="UP000429484"/>
    </source>
</evidence>
<feature type="domain" description="Thioredoxin" evidence="1">
    <location>
        <begin position="8"/>
        <end position="75"/>
    </location>
</feature>
<proteinExistence type="predicted"/>
<sequence length="110" mass="12403">MKGSTFIMNVDTSTFPEEVLKSAEPVLVNFSIEGCAPGEMIAPGLEQINAELAGKVKVAKLDIVEVWQARSQPCHIRGAVKSPTSWSEPHLRRHFAPGFRRWFKTIRERR</sequence>
<name>A0AAW9U0T1_RHIML</name>
<accession>A0AAW9U0T1</accession>
<dbReference type="SUPFAM" id="SSF52833">
    <property type="entry name" value="Thioredoxin-like"/>
    <property type="match status" value="1"/>
</dbReference>
<dbReference type="AlphaFoldDB" id="A0AAW9U0T1"/>
<gene>
    <name evidence="2" type="ORF">GHK53_37560</name>
</gene>
<comment type="caution">
    <text evidence="2">The sequence shown here is derived from an EMBL/GenBank/DDBJ whole genome shotgun (WGS) entry which is preliminary data.</text>
</comment>
<dbReference type="Gene3D" id="3.40.30.10">
    <property type="entry name" value="Glutaredoxin"/>
    <property type="match status" value="1"/>
</dbReference>
<dbReference type="InterPro" id="IPR036249">
    <property type="entry name" value="Thioredoxin-like_sf"/>
</dbReference>
<protein>
    <recommendedName>
        <fullName evidence="1">Thioredoxin domain-containing protein</fullName>
    </recommendedName>
</protein>